<dbReference type="RefSeq" id="WP_202250592.1">
    <property type="nucleotide sequence ID" value="NZ_JAESJJ010000048.1"/>
</dbReference>
<proteinExistence type="predicted"/>
<keyword evidence="2" id="KW-1185">Reference proteome</keyword>
<name>A0ABS1RYF9_RHOSU</name>
<organism evidence="1 2">
    <name type="scientific">Rhodovulum sulfidophilum</name>
    <name type="common">Rhodobacter sulfidophilus</name>
    <dbReference type="NCBI Taxonomy" id="35806"/>
    <lineage>
        <taxon>Bacteria</taxon>
        <taxon>Pseudomonadati</taxon>
        <taxon>Pseudomonadota</taxon>
        <taxon>Alphaproteobacteria</taxon>
        <taxon>Rhodobacterales</taxon>
        <taxon>Paracoccaceae</taxon>
        <taxon>Rhodovulum</taxon>
    </lineage>
</organism>
<dbReference type="EMBL" id="JAESJJ010000048">
    <property type="protein sequence ID" value="MBL3611132.1"/>
    <property type="molecule type" value="Genomic_DNA"/>
</dbReference>
<evidence type="ECO:0000313" key="1">
    <source>
        <dbReference type="EMBL" id="MBL3611132.1"/>
    </source>
</evidence>
<comment type="caution">
    <text evidence="1">The sequence shown here is derived from an EMBL/GenBank/DDBJ whole genome shotgun (WGS) entry which is preliminary data.</text>
</comment>
<dbReference type="InterPro" id="IPR024524">
    <property type="entry name" value="DUF3800"/>
</dbReference>
<sequence length="373" mass="41654">MYCYVDESGNTGNTLFDPDQPILYYGLITSKTNLDASAEPLLRAARAKLGVERLHANELGVGRLSEVALSLGRFALKRDVRFSLYKVVKPDHAIISFFDQVFDSGVNEAVRWDHCWTPLRYPLLLKVAYLFDEETAKAAWAARVERNPARAAEALQKLCATLQDRIHRLPDARSRDLISGALKWAAANPFDISYGVGNKDSALQISPNLIGFQQVLQSAAAQARKQSRQVRQIVVDRQTQFNRAQGELADIYRAMRGHKQSMGPGMPVLDMTNMPEVPPDFRPGDQSAGLELVDVVLWVAKRWQEDKPLSPELGEMFNAFAKRGGTDEVSLSGLEHRWSFLANLPVPDGPLPDDLTKQIARLEEKRIQAVKSC</sequence>
<evidence type="ECO:0000313" key="2">
    <source>
        <dbReference type="Proteomes" id="UP000604473"/>
    </source>
</evidence>
<reference evidence="1 2" key="1">
    <citation type="submission" date="2021-01" db="EMBL/GenBank/DDBJ databases">
        <title>Draft genomes of Rhodovulum sulfidophilum.</title>
        <authorList>
            <person name="Guzman M.S."/>
        </authorList>
    </citation>
    <scope>NUCLEOTIDE SEQUENCE [LARGE SCALE GENOMIC DNA]</scope>
    <source>
        <strain evidence="1 2">AB35</strain>
    </source>
</reference>
<gene>
    <name evidence="1" type="ORF">JMM60_20615</name>
</gene>
<protein>
    <submittedName>
        <fullName evidence="1">DUF3800 domain-containing protein</fullName>
    </submittedName>
</protein>
<dbReference type="Pfam" id="PF12686">
    <property type="entry name" value="DUF3800"/>
    <property type="match status" value="1"/>
</dbReference>
<accession>A0ABS1RYF9</accession>
<dbReference type="Proteomes" id="UP000604473">
    <property type="component" value="Unassembled WGS sequence"/>
</dbReference>